<feature type="chain" id="PRO_5022994923" evidence="5">
    <location>
        <begin position="30"/>
        <end position="676"/>
    </location>
</feature>
<dbReference type="PANTHER" id="PTHR14604">
    <property type="entry name" value="WD40 REPEAT PF20"/>
    <property type="match status" value="1"/>
</dbReference>
<dbReference type="PROSITE" id="PS50294">
    <property type="entry name" value="WD_REPEATS_REGION"/>
    <property type="match status" value="2"/>
</dbReference>
<dbReference type="AlphaFoldDB" id="A0A5C5Y567"/>
<dbReference type="SUPFAM" id="SSF46626">
    <property type="entry name" value="Cytochrome c"/>
    <property type="match status" value="1"/>
</dbReference>
<dbReference type="SMART" id="SM00320">
    <property type="entry name" value="WD40"/>
    <property type="match status" value="7"/>
</dbReference>
<dbReference type="CDD" id="cd00200">
    <property type="entry name" value="WD40"/>
    <property type="match status" value="1"/>
</dbReference>
<comment type="caution">
    <text evidence="7">The sequence shown here is derived from an EMBL/GenBank/DDBJ whole genome shotgun (WGS) entry which is preliminary data.</text>
</comment>
<dbReference type="RefSeq" id="WP_197203586.1">
    <property type="nucleotide sequence ID" value="NZ_SJPL01000001.1"/>
</dbReference>
<dbReference type="Pfam" id="PF07635">
    <property type="entry name" value="PSCyt1"/>
    <property type="match status" value="1"/>
</dbReference>
<evidence type="ECO:0000256" key="2">
    <source>
        <dbReference type="ARBA" id="ARBA00022737"/>
    </source>
</evidence>
<name>A0A5C5Y567_9PLAN</name>
<dbReference type="PROSITE" id="PS00678">
    <property type="entry name" value="WD_REPEATS_1"/>
    <property type="match status" value="1"/>
</dbReference>
<keyword evidence="4" id="KW-0175">Coiled coil</keyword>
<sequence length="676" mass="72112" precursor="true">MLRRQRAFRSTIALAASLTSVAISGLASAEQSTPDSGAEKVTFEEHVKPIFRQHCLTCHNLGEKKGGLALDSYQAVLEGGGSGEVVYDDGDYAGSRLWQLVSHEDTPIMPPGQDKIPAEQLAVLQAWIEGGILENSGSKAKAKKKNPLEFVAASRGKPEGPAAMPETVSMGVPVVTNRPAAVTAIACSPWAPLVAVGGQRQVVLYHGDNGELLGVLPFAEGIPQSIRFSSDGGYLFVAGGEHAVLGLVAIYDVRTGERIATVGDELDIVFDGDANSDMTRVAMGGPKRMLRIYDVTDGSLKFDLKKHTDWILAVAFSPDDVLIASGDRSAGLVVWEADTGQPYLDLAGHKGAVTAVSWRDDGNVLASGSEDGTVKLWDMHTGNQIKSINVGGPVQDVAFDHQGRLITASGNRKATVWDAGGSKVRDLPAMQEAVLEAALSHDGKRAVYGDWSGQIFNVATDDPKQTLTLASNPPDERELLAAASQKLKAAQAELKKATDDLQPIQTKVQTMKDAVDVAKRDLASKRDRLEELKSTLAELNQKEQSAQGTIRKAAEAADVSHDEMIAAKVALKRGDIDDQRLAAAEQQVADAFAALAESRRGLLATREQIVSVAAQRKQIQEAIPTLEKAVSDADGRLQAAQAELEPAEQTRRGADAVVQQLSDRVRRIEAAIEASI</sequence>
<evidence type="ECO:0000256" key="4">
    <source>
        <dbReference type="SAM" id="Coils"/>
    </source>
</evidence>
<dbReference type="InterPro" id="IPR019775">
    <property type="entry name" value="WD40_repeat_CS"/>
</dbReference>
<accession>A0A5C5Y567</accession>
<keyword evidence="5" id="KW-0732">Signal</keyword>
<evidence type="ECO:0000313" key="8">
    <source>
        <dbReference type="Proteomes" id="UP000317238"/>
    </source>
</evidence>
<evidence type="ECO:0000259" key="6">
    <source>
        <dbReference type="Pfam" id="PF07635"/>
    </source>
</evidence>
<reference evidence="7 8" key="1">
    <citation type="submission" date="2019-02" db="EMBL/GenBank/DDBJ databases">
        <title>Deep-cultivation of Planctomycetes and their phenomic and genomic characterization uncovers novel biology.</title>
        <authorList>
            <person name="Wiegand S."/>
            <person name="Jogler M."/>
            <person name="Boedeker C."/>
            <person name="Pinto D."/>
            <person name="Vollmers J."/>
            <person name="Rivas-Marin E."/>
            <person name="Kohn T."/>
            <person name="Peeters S.H."/>
            <person name="Heuer A."/>
            <person name="Rast P."/>
            <person name="Oberbeckmann S."/>
            <person name="Bunk B."/>
            <person name="Jeske O."/>
            <person name="Meyerdierks A."/>
            <person name="Storesund J.E."/>
            <person name="Kallscheuer N."/>
            <person name="Luecker S."/>
            <person name="Lage O.M."/>
            <person name="Pohl T."/>
            <person name="Merkel B.J."/>
            <person name="Hornburger P."/>
            <person name="Mueller R.-W."/>
            <person name="Bruemmer F."/>
            <person name="Labrenz M."/>
            <person name="Spormann A.M."/>
            <person name="Op Den Camp H."/>
            <person name="Overmann J."/>
            <person name="Amann R."/>
            <person name="Jetten M.S.M."/>
            <person name="Mascher T."/>
            <person name="Medema M.H."/>
            <person name="Devos D.P."/>
            <person name="Kaster A.-K."/>
            <person name="Ovreas L."/>
            <person name="Rohde M."/>
            <person name="Galperin M.Y."/>
            <person name="Jogler C."/>
        </authorList>
    </citation>
    <scope>NUCLEOTIDE SEQUENCE [LARGE SCALE GENOMIC DNA]</scope>
    <source>
        <strain evidence="7 8">Pan14r</strain>
    </source>
</reference>
<dbReference type="Pfam" id="PF00400">
    <property type="entry name" value="WD40"/>
    <property type="match status" value="2"/>
</dbReference>
<dbReference type="GO" id="GO:0009055">
    <property type="term" value="F:electron transfer activity"/>
    <property type="evidence" value="ECO:0007669"/>
    <property type="project" value="InterPro"/>
</dbReference>
<evidence type="ECO:0000256" key="1">
    <source>
        <dbReference type="ARBA" id="ARBA00022574"/>
    </source>
</evidence>
<feature type="coiled-coil region" evidence="4">
    <location>
        <begin position="480"/>
        <end position="556"/>
    </location>
</feature>
<dbReference type="SUPFAM" id="SSF50998">
    <property type="entry name" value="Quinoprotein alcohol dehydrogenase-like"/>
    <property type="match status" value="1"/>
</dbReference>
<keyword evidence="2" id="KW-0677">Repeat</keyword>
<feature type="signal peptide" evidence="5">
    <location>
        <begin position="1"/>
        <end position="29"/>
    </location>
</feature>
<keyword evidence="1 3" id="KW-0853">WD repeat</keyword>
<dbReference type="InterPro" id="IPR011429">
    <property type="entry name" value="Cyt_c_Planctomycete-type"/>
</dbReference>
<evidence type="ECO:0000256" key="5">
    <source>
        <dbReference type="SAM" id="SignalP"/>
    </source>
</evidence>
<dbReference type="SUPFAM" id="SSF57997">
    <property type="entry name" value="Tropomyosin"/>
    <property type="match status" value="1"/>
</dbReference>
<dbReference type="GO" id="GO:0020037">
    <property type="term" value="F:heme binding"/>
    <property type="evidence" value="ECO:0007669"/>
    <property type="project" value="InterPro"/>
</dbReference>
<feature type="domain" description="Cytochrome C Planctomycete-type" evidence="6">
    <location>
        <begin position="55"/>
        <end position="111"/>
    </location>
</feature>
<dbReference type="EMBL" id="SJPL01000001">
    <property type="protein sequence ID" value="TWT70068.1"/>
    <property type="molecule type" value="Genomic_DNA"/>
</dbReference>
<dbReference type="InterPro" id="IPR001680">
    <property type="entry name" value="WD40_rpt"/>
</dbReference>
<protein>
    <submittedName>
        <fullName evidence="7">Chromosome partition protein Smc</fullName>
    </submittedName>
</protein>
<dbReference type="Proteomes" id="UP000317238">
    <property type="component" value="Unassembled WGS sequence"/>
</dbReference>
<evidence type="ECO:0000256" key="3">
    <source>
        <dbReference type="PROSITE-ProRule" id="PRU00221"/>
    </source>
</evidence>
<dbReference type="PROSITE" id="PS50082">
    <property type="entry name" value="WD_REPEATS_2"/>
    <property type="match status" value="2"/>
</dbReference>
<dbReference type="PANTHER" id="PTHR14604:SF3">
    <property type="entry name" value="SPERM-ASSOCIATED ANTIGEN 16 PROTEIN"/>
    <property type="match status" value="1"/>
</dbReference>
<feature type="repeat" description="WD" evidence="3">
    <location>
        <begin position="346"/>
        <end position="387"/>
    </location>
</feature>
<proteinExistence type="predicted"/>
<keyword evidence="8" id="KW-1185">Reference proteome</keyword>
<dbReference type="Gene3D" id="2.130.10.10">
    <property type="entry name" value="YVTN repeat-like/Quinoprotein amine dehydrogenase"/>
    <property type="match status" value="2"/>
</dbReference>
<dbReference type="InterPro" id="IPR015943">
    <property type="entry name" value="WD40/YVTN_repeat-like_dom_sf"/>
</dbReference>
<organism evidence="7 8">
    <name type="scientific">Crateriforma conspicua</name>
    <dbReference type="NCBI Taxonomy" id="2527996"/>
    <lineage>
        <taxon>Bacteria</taxon>
        <taxon>Pseudomonadati</taxon>
        <taxon>Planctomycetota</taxon>
        <taxon>Planctomycetia</taxon>
        <taxon>Planctomycetales</taxon>
        <taxon>Planctomycetaceae</taxon>
        <taxon>Crateriforma</taxon>
    </lineage>
</organism>
<dbReference type="InterPro" id="IPR050995">
    <property type="entry name" value="WD-F-box_domain-protein"/>
</dbReference>
<gene>
    <name evidence="7" type="primary">smc_4</name>
    <name evidence="7" type="ORF">Pan14r_23660</name>
</gene>
<dbReference type="InterPro" id="IPR011047">
    <property type="entry name" value="Quinoprotein_ADH-like_sf"/>
</dbReference>
<feature type="repeat" description="WD" evidence="3">
    <location>
        <begin position="304"/>
        <end position="345"/>
    </location>
</feature>
<evidence type="ECO:0000313" key="7">
    <source>
        <dbReference type="EMBL" id="TWT70068.1"/>
    </source>
</evidence>
<dbReference type="InterPro" id="IPR036909">
    <property type="entry name" value="Cyt_c-like_dom_sf"/>
</dbReference>